<sequence length="176" mass="18457">MEFGNKVLSKELLSLLYESDKTVGTAESCTAGGIASAITMVPGASNYFKGGIISYWDDVKTNVLDVDAEVIAENTAVCEDVAKQMVLGAINALGVDYAVASTGFAGPGSEGDIPVGTIWIACGNKDEQVTLKLTDDEGRDENVGNAVTKALRLLLDFVSAHEPARVGEEVVELIAE</sequence>
<dbReference type="EMBL" id="SRZC01000020">
    <property type="protein sequence ID" value="TGX80998.1"/>
    <property type="molecule type" value="Genomic_DNA"/>
</dbReference>
<gene>
    <name evidence="1" type="ORF">E5358_11525</name>
</gene>
<organism evidence="1 2">
    <name type="scientific">Palleniella muris</name>
    <dbReference type="NCBI Taxonomy" id="3038145"/>
    <lineage>
        <taxon>Bacteria</taxon>
        <taxon>Pseudomonadati</taxon>
        <taxon>Bacteroidota</taxon>
        <taxon>Bacteroidia</taxon>
        <taxon>Bacteroidales</taxon>
        <taxon>Prevotellaceae</taxon>
        <taxon>Palleniella</taxon>
    </lineage>
</organism>
<accession>A0AC61QNA5</accession>
<proteinExistence type="predicted"/>
<name>A0AC61QNA5_9BACT</name>
<protein>
    <submittedName>
        <fullName evidence="1">CinA family protein</fullName>
    </submittedName>
</protein>
<reference evidence="1" key="1">
    <citation type="submission" date="2019-04" db="EMBL/GenBank/DDBJ databases">
        <title>Microbes associate with the intestines of laboratory mice.</title>
        <authorList>
            <person name="Navarre W."/>
            <person name="Wong E."/>
            <person name="Huang K."/>
            <person name="Tropini C."/>
            <person name="Ng K."/>
            <person name="Yu B."/>
        </authorList>
    </citation>
    <scope>NUCLEOTIDE SEQUENCE</scope>
    <source>
        <strain evidence="1">NM73_A23</strain>
    </source>
</reference>
<keyword evidence="2" id="KW-1185">Reference proteome</keyword>
<dbReference type="Proteomes" id="UP000308886">
    <property type="component" value="Unassembled WGS sequence"/>
</dbReference>
<evidence type="ECO:0000313" key="2">
    <source>
        <dbReference type="Proteomes" id="UP000308886"/>
    </source>
</evidence>
<comment type="caution">
    <text evidence="1">The sequence shown here is derived from an EMBL/GenBank/DDBJ whole genome shotgun (WGS) entry which is preliminary data.</text>
</comment>
<evidence type="ECO:0000313" key="1">
    <source>
        <dbReference type="EMBL" id="TGX80998.1"/>
    </source>
</evidence>